<gene>
    <name evidence="1" type="ORF">LCGC14_0920540</name>
</gene>
<sequence>MITFFIDMDGVLADFVESAVELVSGLHCDVR</sequence>
<proteinExistence type="predicted"/>
<protein>
    <submittedName>
        <fullName evidence="1">Uncharacterized protein</fullName>
    </submittedName>
</protein>
<dbReference type="EMBL" id="LAZR01003107">
    <property type="protein sequence ID" value="KKN21924.1"/>
    <property type="molecule type" value="Genomic_DNA"/>
</dbReference>
<dbReference type="AlphaFoldDB" id="A0A0F9NVS9"/>
<accession>A0A0F9NVS9</accession>
<comment type="caution">
    <text evidence="1">The sequence shown here is derived from an EMBL/GenBank/DDBJ whole genome shotgun (WGS) entry which is preliminary data.</text>
</comment>
<evidence type="ECO:0000313" key="1">
    <source>
        <dbReference type="EMBL" id="KKN21924.1"/>
    </source>
</evidence>
<reference evidence="1" key="1">
    <citation type="journal article" date="2015" name="Nature">
        <title>Complex archaea that bridge the gap between prokaryotes and eukaryotes.</title>
        <authorList>
            <person name="Spang A."/>
            <person name="Saw J.H."/>
            <person name="Jorgensen S.L."/>
            <person name="Zaremba-Niedzwiedzka K."/>
            <person name="Martijn J."/>
            <person name="Lind A.E."/>
            <person name="van Eijk R."/>
            <person name="Schleper C."/>
            <person name="Guy L."/>
            <person name="Ettema T.J."/>
        </authorList>
    </citation>
    <scope>NUCLEOTIDE SEQUENCE</scope>
</reference>
<name>A0A0F9NVS9_9ZZZZ</name>
<organism evidence="1">
    <name type="scientific">marine sediment metagenome</name>
    <dbReference type="NCBI Taxonomy" id="412755"/>
    <lineage>
        <taxon>unclassified sequences</taxon>
        <taxon>metagenomes</taxon>
        <taxon>ecological metagenomes</taxon>
    </lineage>
</organism>